<organism evidence="1 2">
    <name type="scientific">Moraxella catarrhalis</name>
    <name type="common">Branhamella catarrhalis</name>
    <dbReference type="NCBI Taxonomy" id="480"/>
    <lineage>
        <taxon>Bacteria</taxon>
        <taxon>Pseudomonadati</taxon>
        <taxon>Pseudomonadota</taxon>
        <taxon>Gammaproteobacteria</taxon>
        <taxon>Moraxellales</taxon>
        <taxon>Moraxellaceae</taxon>
        <taxon>Moraxella</taxon>
    </lineage>
</organism>
<evidence type="ECO:0000313" key="2">
    <source>
        <dbReference type="Proteomes" id="UP000078295"/>
    </source>
</evidence>
<protein>
    <submittedName>
        <fullName evidence="1">Uncharacterized protein</fullName>
    </submittedName>
</protein>
<accession>A0AB36DRC3</accession>
<sequence>MVSVVITSSILVVNLTIKFLKLLHQILIKFNQNCKSIKRILHKTHSWIKLWAKV</sequence>
<dbReference type="AlphaFoldDB" id="A0AB36DRC3"/>
<proteinExistence type="predicted"/>
<dbReference type="Proteomes" id="UP000078295">
    <property type="component" value="Unassembled WGS sequence"/>
</dbReference>
<comment type="caution">
    <text evidence="1">The sequence shown here is derived from an EMBL/GenBank/DDBJ whole genome shotgun (WGS) entry which is preliminary data.</text>
</comment>
<reference evidence="1 2" key="1">
    <citation type="journal article" date="2016" name="Genome Biol. Evol.">
        <title>Comparative Genomic Analyses of the Moraxella catarrhalis Serosensitive and Seroresistant Lineages Demonstrate Their Independent Evolution.</title>
        <authorList>
            <person name="Earl J.P."/>
            <person name="de Vries S.P."/>
            <person name="Ahmed A."/>
            <person name="Powell E."/>
            <person name="Schultz M.P."/>
            <person name="Hermans P.W."/>
            <person name="Hill D.J."/>
            <person name="Zhou Z."/>
            <person name="Constantinidou C.I."/>
            <person name="Hu F.Z."/>
            <person name="Bootsma H.J."/>
            <person name="Ehrlich G.D."/>
        </authorList>
    </citation>
    <scope>NUCLEOTIDE SEQUENCE [LARGE SCALE GENOMIC DNA]</scope>
    <source>
        <strain evidence="1 2">F23</strain>
    </source>
</reference>
<dbReference type="EMBL" id="LXHQ01000006">
    <property type="protein sequence ID" value="OAV28250.1"/>
    <property type="molecule type" value="Genomic_DNA"/>
</dbReference>
<name>A0AB36DRC3_MORCA</name>
<gene>
    <name evidence="1" type="ORF">AO370_0034</name>
</gene>
<evidence type="ECO:0000313" key="1">
    <source>
        <dbReference type="EMBL" id="OAV28250.1"/>
    </source>
</evidence>